<organism evidence="3 4">
    <name type="scientific">Parasponia andersonii</name>
    <name type="common">Sponia andersonii</name>
    <dbReference type="NCBI Taxonomy" id="3476"/>
    <lineage>
        <taxon>Eukaryota</taxon>
        <taxon>Viridiplantae</taxon>
        <taxon>Streptophyta</taxon>
        <taxon>Embryophyta</taxon>
        <taxon>Tracheophyta</taxon>
        <taxon>Spermatophyta</taxon>
        <taxon>Magnoliopsida</taxon>
        <taxon>eudicotyledons</taxon>
        <taxon>Gunneridae</taxon>
        <taxon>Pentapetalae</taxon>
        <taxon>rosids</taxon>
        <taxon>fabids</taxon>
        <taxon>Rosales</taxon>
        <taxon>Cannabaceae</taxon>
        <taxon>Parasponia</taxon>
    </lineage>
</organism>
<keyword evidence="4" id="KW-1185">Reference proteome</keyword>
<feature type="region of interest" description="Disordered" evidence="1">
    <location>
        <begin position="1"/>
        <end position="29"/>
    </location>
</feature>
<evidence type="ECO:0000256" key="1">
    <source>
        <dbReference type="SAM" id="MobiDB-lite"/>
    </source>
</evidence>
<dbReference type="InterPro" id="IPR025398">
    <property type="entry name" value="DUF4371"/>
</dbReference>
<dbReference type="STRING" id="3476.A0A2P5CIH6"/>
<feature type="compositionally biased region" description="Basic and acidic residues" evidence="1">
    <location>
        <begin position="1"/>
        <end position="13"/>
    </location>
</feature>
<sequence length="101" mass="11593">STSRKGGERDDRSFSSLDNGDQEGGDSFIGEGFSIWEKKERLQIHVRGPNSLDNEARNKCEALMNPEQHIQTLLFKQSKQMRDEYRIRLSTSTACAQFLLR</sequence>
<name>A0A2P5CIH6_PARAD</name>
<evidence type="ECO:0000313" key="4">
    <source>
        <dbReference type="Proteomes" id="UP000237105"/>
    </source>
</evidence>
<dbReference type="AlphaFoldDB" id="A0A2P5CIH6"/>
<comment type="caution">
    <text evidence="3">The sequence shown here is derived from an EMBL/GenBank/DDBJ whole genome shotgun (WGS) entry which is preliminary data.</text>
</comment>
<dbReference type="Pfam" id="PF14291">
    <property type="entry name" value="DUF4371"/>
    <property type="match status" value="1"/>
</dbReference>
<reference evidence="4" key="1">
    <citation type="submission" date="2016-06" db="EMBL/GenBank/DDBJ databases">
        <title>Parallel loss of symbiosis genes in relatives of nitrogen-fixing non-legume Parasponia.</title>
        <authorList>
            <person name="Van Velzen R."/>
            <person name="Holmer R."/>
            <person name="Bu F."/>
            <person name="Rutten L."/>
            <person name="Van Zeijl A."/>
            <person name="Liu W."/>
            <person name="Santuari L."/>
            <person name="Cao Q."/>
            <person name="Sharma T."/>
            <person name="Shen D."/>
            <person name="Roswanjaya Y."/>
            <person name="Wardhani T."/>
            <person name="Kalhor M.S."/>
            <person name="Jansen J."/>
            <person name="Van den Hoogen J."/>
            <person name="Gungor B."/>
            <person name="Hartog M."/>
            <person name="Hontelez J."/>
            <person name="Verver J."/>
            <person name="Yang W.-C."/>
            <person name="Schijlen E."/>
            <person name="Repin R."/>
            <person name="Schilthuizen M."/>
            <person name="Schranz E."/>
            <person name="Heidstra R."/>
            <person name="Miyata K."/>
            <person name="Fedorova E."/>
            <person name="Kohlen W."/>
            <person name="Bisseling T."/>
            <person name="Smit S."/>
            <person name="Geurts R."/>
        </authorList>
    </citation>
    <scope>NUCLEOTIDE SEQUENCE [LARGE SCALE GENOMIC DNA]</scope>
    <source>
        <strain evidence="4">cv. WU1-14</strain>
    </source>
</reference>
<evidence type="ECO:0000259" key="2">
    <source>
        <dbReference type="Pfam" id="PF14291"/>
    </source>
</evidence>
<feature type="domain" description="DUF4371" evidence="2">
    <location>
        <begin position="26"/>
        <end position="100"/>
    </location>
</feature>
<dbReference type="Proteomes" id="UP000237105">
    <property type="component" value="Unassembled WGS sequence"/>
</dbReference>
<evidence type="ECO:0000313" key="3">
    <source>
        <dbReference type="EMBL" id="PON60856.1"/>
    </source>
</evidence>
<protein>
    <recommendedName>
        <fullName evidence="2">DUF4371 domain-containing protein</fullName>
    </recommendedName>
</protein>
<accession>A0A2P5CIH6</accession>
<gene>
    <name evidence="3" type="ORF">PanWU01x14_149850</name>
</gene>
<dbReference type="EMBL" id="JXTB01000126">
    <property type="protein sequence ID" value="PON60856.1"/>
    <property type="molecule type" value="Genomic_DNA"/>
</dbReference>
<proteinExistence type="predicted"/>
<feature type="non-terminal residue" evidence="3">
    <location>
        <position position="1"/>
    </location>
</feature>
<dbReference type="OrthoDB" id="1245066at2759"/>